<name>A0A9P6ATR9_9AGAM</name>
<dbReference type="EMBL" id="MU128995">
    <property type="protein sequence ID" value="KAF9511818.1"/>
    <property type="molecule type" value="Genomic_DNA"/>
</dbReference>
<evidence type="ECO:0000313" key="2">
    <source>
        <dbReference type="Proteomes" id="UP000886523"/>
    </source>
</evidence>
<comment type="caution">
    <text evidence="1">The sequence shown here is derived from an EMBL/GenBank/DDBJ whole genome shotgun (WGS) entry which is preliminary data.</text>
</comment>
<dbReference type="AlphaFoldDB" id="A0A9P6ATR9"/>
<proteinExistence type="predicted"/>
<dbReference type="OrthoDB" id="27483at2759"/>
<reference evidence="1" key="1">
    <citation type="journal article" date="2020" name="Nat. Commun.">
        <title>Large-scale genome sequencing of mycorrhizal fungi provides insights into the early evolution of symbiotic traits.</title>
        <authorList>
            <person name="Miyauchi S."/>
            <person name="Kiss E."/>
            <person name="Kuo A."/>
            <person name="Drula E."/>
            <person name="Kohler A."/>
            <person name="Sanchez-Garcia M."/>
            <person name="Morin E."/>
            <person name="Andreopoulos B."/>
            <person name="Barry K.W."/>
            <person name="Bonito G."/>
            <person name="Buee M."/>
            <person name="Carver A."/>
            <person name="Chen C."/>
            <person name="Cichocki N."/>
            <person name="Clum A."/>
            <person name="Culley D."/>
            <person name="Crous P.W."/>
            <person name="Fauchery L."/>
            <person name="Girlanda M."/>
            <person name="Hayes R.D."/>
            <person name="Keri Z."/>
            <person name="LaButti K."/>
            <person name="Lipzen A."/>
            <person name="Lombard V."/>
            <person name="Magnuson J."/>
            <person name="Maillard F."/>
            <person name="Murat C."/>
            <person name="Nolan M."/>
            <person name="Ohm R.A."/>
            <person name="Pangilinan J."/>
            <person name="Pereira M.F."/>
            <person name="Perotto S."/>
            <person name="Peter M."/>
            <person name="Pfister S."/>
            <person name="Riley R."/>
            <person name="Sitrit Y."/>
            <person name="Stielow J.B."/>
            <person name="Szollosi G."/>
            <person name="Zifcakova L."/>
            <person name="Stursova M."/>
            <person name="Spatafora J.W."/>
            <person name="Tedersoo L."/>
            <person name="Vaario L.M."/>
            <person name="Yamada A."/>
            <person name="Yan M."/>
            <person name="Wang P."/>
            <person name="Xu J."/>
            <person name="Bruns T."/>
            <person name="Baldrian P."/>
            <person name="Vilgalys R."/>
            <person name="Dunand C."/>
            <person name="Henrissat B."/>
            <person name="Grigoriev I.V."/>
            <person name="Hibbett D."/>
            <person name="Nagy L.G."/>
            <person name="Martin F.M."/>
        </authorList>
    </citation>
    <scope>NUCLEOTIDE SEQUENCE</scope>
    <source>
        <strain evidence="1">UP504</strain>
    </source>
</reference>
<dbReference type="Proteomes" id="UP000886523">
    <property type="component" value="Unassembled WGS sequence"/>
</dbReference>
<dbReference type="PANTHER" id="PTHR33099:SF7">
    <property type="entry name" value="MYND-TYPE DOMAIN-CONTAINING PROTEIN"/>
    <property type="match status" value="1"/>
</dbReference>
<dbReference type="Gene3D" id="2.60.120.620">
    <property type="entry name" value="q2cbj1_9rhob like domain"/>
    <property type="match status" value="1"/>
</dbReference>
<evidence type="ECO:0000313" key="1">
    <source>
        <dbReference type="EMBL" id="KAF9511818.1"/>
    </source>
</evidence>
<sequence>MLSLTDCFGELETLQWMAEDRGINPTGDVYKLGCSIYVHGLMRVKATRDASQLDGLQEVIASLEAAKNPYVCVGRLPLSSFTILVGSESSEKATTTYVPVHFPLKNESDIQPLIDASKPATFKPASDILDPFSLVLHPNRFGITPAFSLEPHILGIVESITETLIAGLGPPKDSRKIVAVLDNLTIHSEGCFSKAHADTPRSPNVFGTLLINLPVVHEGGQLVVRAPETHAVKSMPEETSAQEGGDSSTREEYVTDWGKSNSIDWIAFHADCEYEEFPVTHGNRVTLSYTLSFITPLNEEEPKPVDIEELAGSKDLDRQRLIDALRAPDVLTKARPRLCFYLQHKYPINCDNPELESLPSRLKGRDAMLYYALQAMDAKISVHLVFPVSYRADEDEEWEYCGESDDEAITAILPAGVSPKPQWSRPEGDVESLLKSRKARTPEELCAVEVNPNSTQFVKLSYAAYGNHPQRDTIYGSVCLIASRHRMKPEKGVYRPFFGE</sequence>
<accession>A0A9P6ATR9</accession>
<dbReference type="PANTHER" id="PTHR33099">
    <property type="entry name" value="FE2OG DIOXYGENASE DOMAIN-CONTAINING PROTEIN"/>
    <property type="match status" value="1"/>
</dbReference>
<organism evidence="1 2">
    <name type="scientific">Hydnum rufescens UP504</name>
    <dbReference type="NCBI Taxonomy" id="1448309"/>
    <lineage>
        <taxon>Eukaryota</taxon>
        <taxon>Fungi</taxon>
        <taxon>Dikarya</taxon>
        <taxon>Basidiomycota</taxon>
        <taxon>Agaricomycotina</taxon>
        <taxon>Agaricomycetes</taxon>
        <taxon>Cantharellales</taxon>
        <taxon>Hydnaceae</taxon>
        <taxon>Hydnum</taxon>
    </lineage>
</organism>
<protein>
    <submittedName>
        <fullName evidence="1">Uncharacterized protein</fullName>
    </submittedName>
</protein>
<keyword evidence="2" id="KW-1185">Reference proteome</keyword>
<gene>
    <name evidence="1" type="ORF">BS47DRAFT_1346235</name>
</gene>